<dbReference type="AlphaFoldDB" id="A0A1I3QSM4"/>
<name>A0A1I3QSM4_9RHOB</name>
<proteinExistence type="predicted"/>
<evidence type="ECO:0000313" key="1">
    <source>
        <dbReference type="EMBL" id="SFJ36810.1"/>
    </source>
</evidence>
<accession>A0A1I3QSM4</accession>
<organism evidence="1 2">
    <name type="scientific">Jannaschia pohangensis</name>
    <dbReference type="NCBI Taxonomy" id="390807"/>
    <lineage>
        <taxon>Bacteria</taxon>
        <taxon>Pseudomonadati</taxon>
        <taxon>Pseudomonadota</taxon>
        <taxon>Alphaproteobacteria</taxon>
        <taxon>Rhodobacterales</taxon>
        <taxon>Roseobacteraceae</taxon>
        <taxon>Jannaschia</taxon>
    </lineage>
</organism>
<protein>
    <submittedName>
        <fullName evidence="1">Uncharacterized protein</fullName>
    </submittedName>
</protein>
<dbReference type="RefSeq" id="WP_092781484.1">
    <property type="nucleotide sequence ID" value="NZ_FORA01000003.1"/>
</dbReference>
<dbReference type="STRING" id="390807.SAMN04488095_2647"/>
<dbReference type="EMBL" id="FORA01000003">
    <property type="protein sequence ID" value="SFJ36810.1"/>
    <property type="molecule type" value="Genomic_DNA"/>
</dbReference>
<keyword evidence="2" id="KW-1185">Reference proteome</keyword>
<reference evidence="1 2" key="1">
    <citation type="submission" date="2016-10" db="EMBL/GenBank/DDBJ databases">
        <authorList>
            <person name="de Groot N.N."/>
        </authorList>
    </citation>
    <scope>NUCLEOTIDE SEQUENCE [LARGE SCALE GENOMIC DNA]</scope>
    <source>
        <strain evidence="1 2">DSM 19073</strain>
    </source>
</reference>
<gene>
    <name evidence="1" type="ORF">SAMN04488095_2647</name>
</gene>
<evidence type="ECO:0000313" key="2">
    <source>
        <dbReference type="Proteomes" id="UP000199110"/>
    </source>
</evidence>
<sequence length="94" mass="9838">MPTNDETFNHACSGDWDPVAGPGRVFIENLDSRNVLHWALSDASGPDATLRGYSLPAASGYRSGAEGINVPAGRILWVQGTATQAVAVTAETLP</sequence>
<dbReference type="Proteomes" id="UP000199110">
    <property type="component" value="Unassembled WGS sequence"/>
</dbReference>